<accession>A0A9N9FWF8</accession>
<organism evidence="3 4">
    <name type="scientific">Racocetra fulgida</name>
    <dbReference type="NCBI Taxonomy" id="60492"/>
    <lineage>
        <taxon>Eukaryota</taxon>
        <taxon>Fungi</taxon>
        <taxon>Fungi incertae sedis</taxon>
        <taxon>Mucoromycota</taxon>
        <taxon>Glomeromycotina</taxon>
        <taxon>Glomeromycetes</taxon>
        <taxon>Diversisporales</taxon>
        <taxon>Gigasporaceae</taxon>
        <taxon>Racocetra</taxon>
    </lineage>
</organism>
<evidence type="ECO:0000313" key="4">
    <source>
        <dbReference type="Proteomes" id="UP000789396"/>
    </source>
</evidence>
<feature type="region of interest" description="Disordered" evidence="2">
    <location>
        <begin position="44"/>
        <end position="184"/>
    </location>
</feature>
<feature type="compositionally biased region" description="Basic and acidic residues" evidence="2">
    <location>
        <begin position="153"/>
        <end position="184"/>
    </location>
</feature>
<protein>
    <submittedName>
        <fullName evidence="3">17150_t:CDS:1</fullName>
    </submittedName>
</protein>
<evidence type="ECO:0000256" key="2">
    <source>
        <dbReference type="SAM" id="MobiDB-lite"/>
    </source>
</evidence>
<sequence length="282" mass="31977">MARTKRLIAEENNEIEETNQTKRVQKEVIKEGVMEEGIVEEGVVEGGSCGNEQQVRDQEMTTEPFTPNTELRVRDREMTTEPSMPNAELNDSDSNYANEIESDAGKEKSFDKDPDTDTSTMESPGKGSHQLQSKVTVSDLLQMSDSDISDDGYYQRDNEKRTKATKRQRNDDNENDKIVESSKKRNVLERPDILTTAIQMRNAMQTSLDLSTAAVLQTELMVASKNIANKVPIENLITKIFNYELYSNEAVEIICYSKRVLTDFRSKLNKGIASLVNEFKDR</sequence>
<proteinExistence type="predicted"/>
<comment type="caution">
    <text evidence="3">The sequence shown here is derived from an EMBL/GenBank/DDBJ whole genome shotgun (WGS) entry which is preliminary data.</text>
</comment>
<feature type="compositionally biased region" description="Basic and acidic residues" evidence="2">
    <location>
        <begin position="103"/>
        <end position="115"/>
    </location>
</feature>
<feature type="compositionally biased region" description="Polar residues" evidence="2">
    <location>
        <begin position="129"/>
        <end position="146"/>
    </location>
</feature>
<dbReference type="OrthoDB" id="2427871at2759"/>
<gene>
    <name evidence="3" type="ORF">RFULGI_LOCUS5116</name>
</gene>
<keyword evidence="1" id="KW-0175">Coiled coil</keyword>
<keyword evidence="4" id="KW-1185">Reference proteome</keyword>
<evidence type="ECO:0000313" key="3">
    <source>
        <dbReference type="EMBL" id="CAG8562336.1"/>
    </source>
</evidence>
<reference evidence="3" key="1">
    <citation type="submission" date="2021-06" db="EMBL/GenBank/DDBJ databases">
        <authorList>
            <person name="Kallberg Y."/>
            <person name="Tangrot J."/>
            <person name="Rosling A."/>
        </authorList>
    </citation>
    <scope>NUCLEOTIDE SEQUENCE</scope>
    <source>
        <strain evidence="3">IN212</strain>
    </source>
</reference>
<feature type="coiled-coil region" evidence="1">
    <location>
        <begin position="1"/>
        <end position="28"/>
    </location>
</feature>
<dbReference type="Proteomes" id="UP000789396">
    <property type="component" value="Unassembled WGS sequence"/>
</dbReference>
<dbReference type="EMBL" id="CAJVPZ010005519">
    <property type="protein sequence ID" value="CAG8562336.1"/>
    <property type="molecule type" value="Genomic_DNA"/>
</dbReference>
<name>A0A9N9FWF8_9GLOM</name>
<evidence type="ECO:0000256" key="1">
    <source>
        <dbReference type="SAM" id="Coils"/>
    </source>
</evidence>
<dbReference type="AlphaFoldDB" id="A0A9N9FWF8"/>